<gene>
    <name evidence="1" type="ORF">METZ01_LOCUS124801</name>
</gene>
<dbReference type="SUPFAM" id="SSF51126">
    <property type="entry name" value="Pectin lyase-like"/>
    <property type="match status" value="1"/>
</dbReference>
<protein>
    <recommendedName>
        <fullName evidence="2">Right handed beta helix domain-containing protein</fullName>
    </recommendedName>
</protein>
<dbReference type="InterPro" id="IPR012334">
    <property type="entry name" value="Pectin_lyas_fold"/>
</dbReference>
<evidence type="ECO:0000313" key="1">
    <source>
        <dbReference type="EMBL" id="SVA71947.1"/>
    </source>
</evidence>
<dbReference type="PANTHER" id="PTHR36453:SF1">
    <property type="entry name" value="RIGHT HANDED BETA HELIX DOMAIN-CONTAINING PROTEIN"/>
    <property type="match status" value="1"/>
</dbReference>
<sequence length="242" mass="27138">ENMQVIRWEEVGEPQTAAEALAFAHARNNVVQDNEFHNVMETLGDGNAIYLSCAGTGNVIRRNLIYKSTNAANEIRFDDDQEESFVEENIIFGGGIKLKHTNYILNNVIIGGGLSIRPETAVGARVEYNIVYSTGNKIAFFNTNSESKLTRLLDLARPDYNLFYTPDESSGRAFFAKIQGTGHEKHGQFANPLFMDMEKGDIRLRPDSPALNMGIKSIDIEKIGLLDEPSFRRIERTKVSLY</sequence>
<organism evidence="1">
    <name type="scientific">marine metagenome</name>
    <dbReference type="NCBI Taxonomy" id="408172"/>
    <lineage>
        <taxon>unclassified sequences</taxon>
        <taxon>metagenomes</taxon>
        <taxon>ecological metagenomes</taxon>
    </lineage>
</organism>
<dbReference type="PANTHER" id="PTHR36453">
    <property type="entry name" value="SECRETED PROTEIN-RELATED"/>
    <property type="match status" value="1"/>
</dbReference>
<evidence type="ECO:0008006" key="2">
    <source>
        <dbReference type="Google" id="ProtNLM"/>
    </source>
</evidence>
<dbReference type="Gene3D" id="2.160.20.10">
    <property type="entry name" value="Single-stranded right-handed beta-helix, Pectin lyase-like"/>
    <property type="match status" value="1"/>
</dbReference>
<name>A0A381Y6C9_9ZZZZ</name>
<dbReference type="InterPro" id="IPR011050">
    <property type="entry name" value="Pectin_lyase_fold/virulence"/>
</dbReference>
<feature type="non-terminal residue" evidence="1">
    <location>
        <position position="1"/>
    </location>
</feature>
<accession>A0A381Y6C9</accession>
<dbReference type="AlphaFoldDB" id="A0A381Y6C9"/>
<reference evidence="1" key="1">
    <citation type="submission" date="2018-05" db="EMBL/GenBank/DDBJ databases">
        <authorList>
            <person name="Lanie J.A."/>
            <person name="Ng W.-L."/>
            <person name="Kazmierczak K.M."/>
            <person name="Andrzejewski T.M."/>
            <person name="Davidsen T.M."/>
            <person name="Wayne K.J."/>
            <person name="Tettelin H."/>
            <person name="Glass J.I."/>
            <person name="Rusch D."/>
            <person name="Podicherti R."/>
            <person name="Tsui H.-C.T."/>
            <person name="Winkler M.E."/>
        </authorList>
    </citation>
    <scope>NUCLEOTIDE SEQUENCE</scope>
</reference>
<dbReference type="EMBL" id="UINC01017377">
    <property type="protein sequence ID" value="SVA71947.1"/>
    <property type="molecule type" value="Genomic_DNA"/>
</dbReference>
<proteinExistence type="predicted"/>